<dbReference type="EMBL" id="CP058649">
    <property type="protein sequence ID" value="QUI22495.1"/>
    <property type="molecule type" value="Genomic_DNA"/>
</dbReference>
<feature type="transmembrane region" description="Helical" evidence="10">
    <location>
        <begin position="870"/>
        <end position="889"/>
    </location>
</feature>
<comment type="function">
    <text evidence="10">Protein O-mannosyltransferase that catalyzes the transfer of a single mannose residue from a polyprenol phospho-mannosyl lipidic donor to the hydroxyl group of selected serine and threonine residues in acceptor proteins.</text>
</comment>
<dbReference type="GO" id="GO:0005886">
    <property type="term" value="C:plasma membrane"/>
    <property type="evidence" value="ECO:0007669"/>
    <property type="project" value="UniProtKB-SubCell"/>
</dbReference>
<feature type="transmembrane region" description="Helical" evidence="10">
    <location>
        <begin position="305"/>
        <end position="325"/>
    </location>
</feature>
<accession>A0A8J8SG85</accession>
<feature type="domain" description="Protein O-mannosyl-transferase C-terminal four TM" evidence="12">
    <location>
        <begin position="788"/>
        <end position="967"/>
    </location>
</feature>
<dbReference type="InterPro" id="IPR008979">
    <property type="entry name" value="Galactose-bd-like_sf"/>
</dbReference>
<feature type="transmembrane region" description="Helical" evidence="10">
    <location>
        <begin position="98"/>
        <end position="122"/>
    </location>
</feature>
<proteinExistence type="inferred from homology"/>
<keyword evidence="6 10" id="KW-0812">Transmembrane</keyword>
<evidence type="ECO:0000256" key="3">
    <source>
        <dbReference type="ARBA" id="ARBA00007222"/>
    </source>
</evidence>
<evidence type="ECO:0000256" key="9">
    <source>
        <dbReference type="ARBA" id="ARBA00093617"/>
    </source>
</evidence>
<feature type="transmembrane region" description="Helical" evidence="10">
    <location>
        <begin position="134"/>
        <end position="158"/>
    </location>
</feature>
<feature type="transmembrane region" description="Helical" evidence="10">
    <location>
        <begin position="840"/>
        <end position="861"/>
    </location>
</feature>
<feature type="transmembrane region" description="Helical" evidence="10">
    <location>
        <begin position="236"/>
        <end position="254"/>
    </location>
</feature>
<dbReference type="GO" id="GO:0012505">
    <property type="term" value="C:endomembrane system"/>
    <property type="evidence" value="ECO:0007669"/>
    <property type="project" value="UniProtKB-SubCell"/>
</dbReference>
<keyword evidence="7 10" id="KW-1133">Transmembrane helix</keyword>
<keyword evidence="14" id="KW-1185">Reference proteome</keyword>
<dbReference type="PANTHER" id="PTHR10050">
    <property type="entry name" value="DOLICHYL-PHOSPHATE-MANNOSE--PROTEIN MANNOSYLTRANSFERASE"/>
    <property type="match status" value="1"/>
</dbReference>
<evidence type="ECO:0000256" key="8">
    <source>
        <dbReference type="ARBA" id="ARBA00023136"/>
    </source>
</evidence>
<dbReference type="GO" id="GO:0004169">
    <property type="term" value="F:dolichyl-phosphate-mannose-protein mannosyltransferase activity"/>
    <property type="evidence" value="ECO:0007669"/>
    <property type="project" value="UniProtKB-UniRule"/>
</dbReference>
<name>A0A8J8SG85_9FIRM</name>
<protein>
    <recommendedName>
        <fullName evidence="9 10">Polyprenol-phosphate-mannose--protein mannosyltransferase</fullName>
        <ecNumber evidence="10">2.4.1.-</ecNumber>
    </recommendedName>
</protein>
<feature type="transmembrane region" description="Helical" evidence="10">
    <location>
        <begin position="927"/>
        <end position="947"/>
    </location>
</feature>
<evidence type="ECO:0000256" key="7">
    <source>
        <dbReference type="ARBA" id="ARBA00022989"/>
    </source>
</evidence>
<evidence type="ECO:0000256" key="10">
    <source>
        <dbReference type="RuleBase" id="RU367007"/>
    </source>
</evidence>
<dbReference type="RefSeq" id="WP_212697983.1">
    <property type="nucleotide sequence ID" value="NZ_CP058649.1"/>
</dbReference>
<evidence type="ECO:0000259" key="12">
    <source>
        <dbReference type="Pfam" id="PF16192"/>
    </source>
</evidence>
<comment type="subcellular location">
    <subcellularLocation>
        <location evidence="10">Cell membrane</location>
    </subcellularLocation>
    <subcellularLocation>
        <location evidence="1">Endomembrane system</location>
        <topology evidence="1">Multi-pass membrane protein</topology>
    </subcellularLocation>
</comment>
<dbReference type="InterPro" id="IPR027005">
    <property type="entry name" value="PMT-like"/>
</dbReference>
<dbReference type="SUPFAM" id="SSF49785">
    <property type="entry name" value="Galactose-binding domain-like"/>
    <property type="match status" value="1"/>
</dbReference>
<feature type="transmembrane region" description="Helical" evidence="10">
    <location>
        <begin position="407"/>
        <end position="426"/>
    </location>
</feature>
<keyword evidence="10" id="KW-1003">Cell membrane</keyword>
<evidence type="ECO:0000313" key="14">
    <source>
        <dbReference type="Proteomes" id="UP000683246"/>
    </source>
</evidence>
<evidence type="ECO:0000313" key="13">
    <source>
        <dbReference type="EMBL" id="QUI22495.1"/>
    </source>
</evidence>
<feature type="transmembrane region" description="Helical" evidence="10">
    <location>
        <begin position="699"/>
        <end position="731"/>
    </location>
</feature>
<comment type="pathway">
    <text evidence="2 10">Protein modification; protein glycosylation.</text>
</comment>
<keyword evidence="4 10" id="KW-0328">Glycosyltransferase</keyword>
<dbReference type="InterPro" id="IPR032421">
    <property type="entry name" value="PMT_4TMC"/>
</dbReference>
<feature type="transmembrane region" description="Helical" evidence="10">
    <location>
        <begin position="165"/>
        <end position="184"/>
    </location>
</feature>
<feature type="transmembrane region" description="Helical" evidence="10">
    <location>
        <begin position="53"/>
        <end position="77"/>
    </location>
</feature>
<evidence type="ECO:0000256" key="2">
    <source>
        <dbReference type="ARBA" id="ARBA00004922"/>
    </source>
</evidence>
<reference evidence="13" key="1">
    <citation type="submission" date="2020-07" db="EMBL/GenBank/DDBJ databases">
        <title>Vallitalea pronyensis genome.</title>
        <authorList>
            <person name="Postec A."/>
        </authorList>
    </citation>
    <scope>NUCLEOTIDE SEQUENCE</scope>
    <source>
        <strain evidence="13">FatNI3</strain>
    </source>
</reference>
<feature type="transmembrane region" description="Helical" evidence="10">
    <location>
        <begin position="332"/>
        <end position="352"/>
    </location>
</feature>
<evidence type="ECO:0000256" key="6">
    <source>
        <dbReference type="ARBA" id="ARBA00022692"/>
    </source>
</evidence>
<feature type="domain" description="ArnT-like N-terminal" evidence="11">
    <location>
        <begin position="561"/>
        <end position="775"/>
    </location>
</feature>
<dbReference type="Gene3D" id="2.60.120.260">
    <property type="entry name" value="Galactose-binding domain-like"/>
    <property type="match status" value="1"/>
</dbReference>
<feature type="transmembrane region" description="Helical" evidence="10">
    <location>
        <begin position="661"/>
        <end position="679"/>
    </location>
</feature>
<dbReference type="Proteomes" id="UP000683246">
    <property type="component" value="Chromosome"/>
</dbReference>
<dbReference type="Pfam" id="PF16192">
    <property type="entry name" value="PMT_4TMC"/>
    <property type="match status" value="1"/>
</dbReference>
<keyword evidence="5 10" id="KW-0808">Transferase</keyword>
<sequence>MNCFKAWSTHAAKSLSHFYTSDLFTDYPPGYIYILWCIGKLKDMFGLSSDATALLYLIKMPAVLADVISVYILYWVASRHMHTRRALGLAVLYAMNPAVLVNSAIWGQVDAIFTLMLVVSLYEMYQHRFRRGTVWYVLAVLFKPQALIIAPLYLFIFIDKRSWRCLWQSLVIGLAVFVLLILPFSMGQHPLWIVDQYLNTLGSYPYASLNAWNLFTLFGGNWAPIQDTFVWLSYEIWGYVFLIGAVTVSCIMYVKQRDRVKIFYIAAFIYLAFFVTGIKMHERYLFPVLILTLFSYIYTHKKAYYHIFCVLSVTHFINVAFVLYLGSYMGGILYIISAVHVIVWIGFMMMIYPQKWHGIYAVMLKLSEGVKKIGHSRQLTTVALNKPMASNKQPTSSKQSKMTVQDWVIVICIMLVYGCVAFFNLGDRTAPQTFYRTHHDNGAFYLDFGEVAYIDSMTCYTGADIGGTLHIQLSMDGEEWTGVGDMTHNSVFLWQKIQIGKEARYVKCLPRGLSVIGEVAFFGKNSPIPLTIHQVVAMEQHYQEEVINVKDEQNMAVAIPSYKNSSYFDEIYFARSGYEYLNHKPIYEYTHPPLGKLLISVGIALFDMTPFGWRFAGTVIGIFMVGIMYLLGKGLFGQTKYAVLAALIMALDGVHFVQTRIATVDGFLVCFIMLMYYFMYRYTQQLKYSTSLTHTLKPLFLSGFFFGLGVATKWSALYAGIGLAIIYFYVLMKKNCMLNASHKKAKGFFIQWILWACGCFIIIPATVYVLTYVPQLQIEGSRIRHLWDVLRLQKDMFHYHQQLVSHHPFASEPWTWPWLIKPVWYYMGRYGLAEGTKSSIVLMGNPIIWWSGIVAAGYTLYDTIRTKRKVGMFLLVAFFAQYVPCFFIPRQMFLYHYFPSLVFIMLMIVYGFSRLEEKSWGSRKTNLVMMIYGVIILITFVLFYPILSGSTFTQAFAEVWLRWMDTWIFI</sequence>
<dbReference type="Pfam" id="PF02366">
    <property type="entry name" value="PMT"/>
    <property type="match status" value="1"/>
</dbReference>
<evidence type="ECO:0000256" key="1">
    <source>
        <dbReference type="ARBA" id="ARBA00004127"/>
    </source>
</evidence>
<feature type="transmembrane region" description="Helical" evidence="10">
    <location>
        <begin position="611"/>
        <end position="632"/>
    </location>
</feature>
<dbReference type="UniPathway" id="UPA00378"/>
<dbReference type="InterPro" id="IPR003342">
    <property type="entry name" value="ArnT-like_N"/>
</dbReference>
<dbReference type="AlphaFoldDB" id="A0A8J8SG85"/>
<organism evidence="13 14">
    <name type="scientific">Vallitalea pronyensis</name>
    <dbReference type="NCBI Taxonomy" id="1348613"/>
    <lineage>
        <taxon>Bacteria</taxon>
        <taxon>Bacillati</taxon>
        <taxon>Bacillota</taxon>
        <taxon>Clostridia</taxon>
        <taxon>Lachnospirales</taxon>
        <taxon>Vallitaleaceae</taxon>
        <taxon>Vallitalea</taxon>
    </lineage>
</organism>
<feature type="transmembrane region" description="Helical" evidence="10">
    <location>
        <begin position="895"/>
        <end position="915"/>
    </location>
</feature>
<feature type="transmembrane region" description="Helical" evidence="10">
    <location>
        <begin position="752"/>
        <end position="773"/>
    </location>
</feature>
<dbReference type="EC" id="2.4.1.-" evidence="10"/>
<evidence type="ECO:0000256" key="4">
    <source>
        <dbReference type="ARBA" id="ARBA00022676"/>
    </source>
</evidence>
<evidence type="ECO:0000259" key="11">
    <source>
        <dbReference type="Pfam" id="PF02366"/>
    </source>
</evidence>
<feature type="transmembrane region" description="Helical" evidence="10">
    <location>
        <begin position="260"/>
        <end position="277"/>
    </location>
</feature>
<dbReference type="KEGG" id="vpy:HZI73_09350"/>
<evidence type="ECO:0000256" key="5">
    <source>
        <dbReference type="ARBA" id="ARBA00022679"/>
    </source>
</evidence>
<comment type="similarity">
    <text evidence="3 10">Belongs to the glycosyltransferase 39 family.</text>
</comment>
<gene>
    <name evidence="13" type="ORF">HZI73_09350</name>
</gene>
<keyword evidence="8 10" id="KW-0472">Membrane</keyword>